<evidence type="ECO:0000256" key="2">
    <source>
        <dbReference type="ARBA" id="ARBA00023002"/>
    </source>
</evidence>
<dbReference type="EMBL" id="CP048882">
    <property type="protein sequence ID" value="QPP05506.1"/>
    <property type="molecule type" value="Genomic_DNA"/>
</dbReference>
<comment type="similarity">
    <text evidence="1">Belongs to the short-chain dehydrogenases/reductases (SDR) family.</text>
</comment>
<accession>A0A7T1T329</accession>
<dbReference type="PROSITE" id="PS00061">
    <property type="entry name" value="ADH_SHORT"/>
    <property type="match status" value="1"/>
</dbReference>
<name>A0A7T1T329_9ACTN</name>
<keyword evidence="5" id="KW-1185">Reference proteome</keyword>
<dbReference type="RefSeq" id="WP_197349017.1">
    <property type="nucleotide sequence ID" value="NZ_CP048882.1"/>
</dbReference>
<dbReference type="NCBIfam" id="NF009384">
    <property type="entry name" value="PRK12743.1"/>
    <property type="match status" value="1"/>
</dbReference>
<dbReference type="Proteomes" id="UP000595046">
    <property type="component" value="Chromosome"/>
</dbReference>
<dbReference type="Gene3D" id="3.40.50.720">
    <property type="entry name" value="NAD(P)-binding Rossmann-like Domain"/>
    <property type="match status" value="1"/>
</dbReference>
<dbReference type="InterPro" id="IPR002347">
    <property type="entry name" value="SDR_fam"/>
</dbReference>
<dbReference type="AlphaFoldDB" id="A0A7T1T329"/>
<reference evidence="5" key="1">
    <citation type="submission" date="2020-02" db="EMBL/GenBank/DDBJ databases">
        <title>Streptomyces sp. ASO4wet.</title>
        <authorList>
            <person name="Risdian C."/>
            <person name="Landwehr W."/>
            <person name="Schupp P."/>
            <person name="Wink J."/>
        </authorList>
    </citation>
    <scope>NUCLEOTIDE SEQUENCE [LARGE SCALE GENOMIC DNA]</scope>
    <source>
        <strain evidence="5">ASO4wet</strain>
    </source>
</reference>
<evidence type="ECO:0000256" key="1">
    <source>
        <dbReference type="ARBA" id="ARBA00006484"/>
    </source>
</evidence>
<protein>
    <submittedName>
        <fullName evidence="4">SDR family oxidoreductase</fullName>
    </submittedName>
</protein>
<dbReference type="InterPro" id="IPR050259">
    <property type="entry name" value="SDR"/>
</dbReference>
<dbReference type="PRINTS" id="PR00080">
    <property type="entry name" value="SDRFAMILY"/>
</dbReference>
<evidence type="ECO:0000313" key="4">
    <source>
        <dbReference type="EMBL" id="QPP05506.1"/>
    </source>
</evidence>
<dbReference type="GO" id="GO:0016491">
    <property type="term" value="F:oxidoreductase activity"/>
    <property type="evidence" value="ECO:0007669"/>
    <property type="project" value="UniProtKB-KW"/>
</dbReference>
<dbReference type="InterPro" id="IPR020904">
    <property type="entry name" value="Sc_DH/Rdtase_CS"/>
</dbReference>
<feature type="region of interest" description="Disordered" evidence="3">
    <location>
        <begin position="1"/>
        <end position="24"/>
    </location>
</feature>
<dbReference type="PANTHER" id="PTHR42879:SF2">
    <property type="entry name" value="3-OXOACYL-[ACYL-CARRIER-PROTEIN] REDUCTASE FABG"/>
    <property type="match status" value="1"/>
</dbReference>
<gene>
    <name evidence="4" type="ORF">G4Z16_02860</name>
</gene>
<proteinExistence type="inferred from homology"/>
<evidence type="ECO:0000313" key="5">
    <source>
        <dbReference type="Proteomes" id="UP000595046"/>
    </source>
</evidence>
<dbReference type="FunFam" id="3.40.50.720:FF:000084">
    <property type="entry name" value="Short-chain dehydrogenase reductase"/>
    <property type="match status" value="1"/>
</dbReference>
<dbReference type="PRINTS" id="PR00081">
    <property type="entry name" value="GDHRDH"/>
</dbReference>
<dbReference type="KEGG" id="sbat:G4Z16_02860"/>
<keyword evidence="2" id="KW-0560">Oxidoreductase</keyword>
<evidence type="ECO:0000256" key="3">
    <source>
        <dbReference type="SAM" id="MobiDB-lite"/>
    </source>
</evidence>
<sequence>MDDHPTGGASGPGASGTPGSRAAVVTGSESGIGRATAVALARDGFDIGVTWFVDEADAQRTAEEVRSRGRRAEVRHLDLTRLPGPEAVIDEFADAFGTLDVLVNAAGDNRSAPFTEMTFEDFRHVMQVDLEGPFLLSQRAARRMIGQGGGGRIINVTSVHEHTPLPSATAYNTAKHGLGGLTKSMALELAGHGITVNAVAPGLIATRMSGLEGADVRTVHRPALPVARPGDPREVASLIAWLASDAAAYTTGQSYPVDGGFLIANPQFTTSNFGADGSAVTSPSAP</sequence>
<dbReference type="PANTHER" id="PTHR42879">
    <property type="entry name" value="3-OXOACYL-(ACYL-CARRIER-PROTEIN) REDUCTASE"/>
    <property type="match status" value="1"/>
</dbReference>
<dbReference type="InterPro" id="IPR036291">
    <property type="entry name" value="NAD(P)-bd_dom_sf"/>
</dbReference>
<organism evidence="4 5">
    <name type="scientific">Streptomyces bathyalis</name>
    <dbReference type="NCBI Taxonomy" id="2710756"/>
    <lineage>
        <taxon>Bacteria</taxon>
        <taxon>Bacillati</taxon>
        <taxon>Actinomycetota</taxon>
        <taxon>Actinomycetes</taxon>
        <taxon>Kitasatosporales</taxon>
        <taxon>Streptomycetaceae</taxon>
        <taxon>Streptomyces</taxon>
    </lineage>
</organism>
<dbReference type="GO" id="GO:0032787">
    <property type="term" value="P:monocarboxylic acid metabolic process"/>
    <property type="evidence" value="ECO:0007669"/>
    <property type="project" value="UniProtKB-ARBA"/>
</dbReference>
<dbReference type="SUPFAM" id="SSF51735">
    <property type="entry name" value="NAD(P)-binding Rossmann-fold domains"/>
    <property type="match status" value="1"/>
</dbReference>
<dbReference type="Pfam" id="PF13561">
    <property type="entry name" value="adh_short_C2"/>
    <property type="match status" value="1"/>
</dbReference>